<evidence type="ECO:0000313" key="7">
    <source>
        <dbReference type="EMBL" id="MBS3652177.1"/>
    </source>
</evidence>
<comment type="similarity">
    <text evidence="3">Belongs to the peptidase M10B family.</text>
</comment>
<dbReference type="EMBL" id="JAGWCR010000020">
    <property type="protein sequence ID" value="MBS3652177.1"/>
    <property type="molecule type" value="Genomic_DNA"/>
</dbReference>
<name>A0A942E399_9HYPH</name>
<comment type="caution">
    <text evidence="7">The sequence shown here is derived from an EMBL/GenBank/DDBJ whole genome shotgun (WGS) entry which is preliminary data.</text>
</comment>
<dbReference type="Proteomes" id="UP000680348">
    <property type="component" value="Unassembled WGS sequence"/>
</dbReference>
<evidence type="ECO:0000256" key="5">
    <source>
        <dbReference type="ARBA" id="ARBA00022737"/>
    </source>
</evidence>
<dbReference type="PRINTS" id="PR00480">
    <property type="entry name" value="ASTACIN"/>
</dbReference>
<dbReference type="PRINTS" id="PR00313">
    <property type="entry name" value="CABNDNGRPT"/>
</dbReference>
<comment type="subcellular location">
    <subcellularLocation>
        <location evidence="2">Secreted</location>
    </subcellularLocation>
</comment>
<reference evidence="7" key="1">
    <citation type="submission" date="2021-04" db="EMBL/GenBank/DDBJ databases">
        <title>Pseudaminobacter soli sp. nov., isolated from paddy soil contaminated by heavy metals.</title>
        <authorList>
            <person name="Zhang K."/>
        </authorList>
    </citation>
    <scope>NUCLEOTIDE SEQUENCE</scope>
    <source>
        <strain evidence="7">19-2017</strain>
    </source>
</reference>
<dbReference type="Pfam" id="PF00353">
    <property type="entry name" value="HemolysinCabind"/>
    <property type="match status" value="3"/>
</dbReference>
<dbReference type="InterPro" id="IPR024079">
    <property type="entry name" value="MetalloPept_cat_dom_sf"/>
</dbReference>
<dbReference type="GO" id="GO:0008270">
    <property type="term" value="F:zinc ion binding"/>
    <property type="evidence" value="ECO:0007669"/>
    <property type="project" value="InterPro"/>
</dbReference>
<protein>
    <submittedName>
        <fullName evidence="7">M10 family metallopeptidase C-terminal domain-containing protein</fullName>
    </submittedName>
</protein>
<dbReference type="GO" id="GO:0005509">
    <property type="term" value="F:calcium ion binding"/>
    <property type="evidence" value="ECO:0007669"/>
    <property type="project" value="InterPro"/>
</dbReference>
<evidence type="ECO:0000256" key="1">
    <source>
        <dbReference type="ARBA" id="ARBA00001913"/>
    </source>
</evidence>
<evidence type="ECO:0000313" key="8">
    <source>
        <dbReference type="Proteomes" id="UP000680348"/>
    </source>
</evidence>
<dbReference type="SUPFAM" id="SSF51120">
    <property type="entry name" value="beta-Roll"/>
    <property type="match status" value="2"/>
</dbReference>
<dbReference type="Gene3D" id="2.150.10.10">
    <property type="entry name" value="Serralysin-like metalloprotease, C-terminal"/>
    <property type="match status" value="2"/>
</dbReference>
<dbReference type="GO" id="GO:0006508">
    <property type="term" value="P:proteolysis"/>
    <property type="evidence" value="ECO:0007669"/>
    <property type="project" value="InterPro"/>
</dbReference>
<dbReference type="InterPro" id="IPR001506">
    <property type="entry name" value="Peptidase_M12A"/>
</dbReference>
<dbReference type="RefSeq" id="WP_188257731.1">
    <property type="nucleotide sequence ID" value="NZ_JABVCF010000020.1"/>
</dbReference>
<gene>
    <name evidence="7" type="ORF">KEU06_26630</name>
</gene>
<keyword evidence="5" id="KW-0677">Repeat</keyword>
<evidence type="ECO:0000256" key="3">
    <source>
        <dbReference type="ARBA" id="ARBA00009490"/>
    </source>
</evidence>
<evidence type="ECO:0000256" key="4">
    <source>
        <dbReference type="ARBA" id="ARBA00022525"/>
    </source>
</evidence>
<keyword evidence="8" id="KW-1185">Reference proteome</keyword>
<dbReference type="InterPro" id="IPR013858">
    <property type="entry name" value="Peptidase_M10B_C"/>
</dbReference>
<comment type="cofactor">
    <cofactor evidence="1">
        <name>Ca(2+)</name>
        <dbReference type="ChEBI" id="CHEBI:29108"/>
    </cofactor>
</comment>
<feature type="domain" description="Peptidase metallopeptidase" evidence="6">
    <location>
        <begin position="57"/>
        <end position="220"/>
    </location>
</feature>
<dbReference type="SUPFAM" id="SSF55486">
    <property type="entry name" value="Metalloproteases ('zincins'), catalytic domain"/>
    <property type="match status" value="1"/>
</dbReference>
<dbReference type="Gene3D" id="3.40.390.10">
    <property type="entry name" value="Collagenase (Catalytic Domain)"/>
    <property type="match status" value="1"/>
</dbReference>
<dbReference type="GO" id="GO:0005615">
    <property type="term" value="C:extracellular space"/>
    <property type="evidence" value="ECO:0007669"/>
    <property type="project" value="InterPro"/>
</dbReference>
<dbReference type="Pfam" id="PF08548">
    <property type="entry name" value="Peptidase_M10_C"/>
    <property type="match status" value="1"/>
</dbReference>
<dbReference type="InterPro" id="IPR011049">
    <property type="entry name" value="Serralysin-like_metalloprot_C"/>
</dbReference>
<dbReference type="InterPro" id="IPR006026">
    <property type="entry name" value="Peptidase_Metallo"/>
</dbReference>
<proteinExistence type="inferred from homology"/>
<sequence>MFTATTTGTHYLSAGSYFGHSAGDFLLTAVKANPKGMVFTSDEIAWQLTNNYNELYSGPAAFNVGTDGTLTVNITGLDATGKLLCRQALQAWSDVTGIKFKEITGAAEITFDDVDPDGELLSAYAYTSTSGSVITSANVVVTKGWLDKPAVGTQFGCYAYETYIHEIGHALGLGHGGNYNGDAEYGVDNYYLNDSVAYSIMSYMNARNDDIWDNPNTFVNASFRHMQTMSIADVIAIQNLYGDHSSTRTGNTTYGFNSNTGNAALDAAVKLGASMFMMLYDDGGTDTLDLRGYAGSQTINLGAETFSNVLGGKSNLAIARGTVIEKAIGGSGADVIIGNSAANTIDGRAGADTMRGGSGNDTYYVDNAGDVVQEASGQGTNDRIFSSVSYKLAAGVEVEQLATTSSTGTAAINLTGNEYAQTITGNAGANKLDGGGGRDILRGLEGNDTYYVRNSGDVVQEGANQGTSDWVAAAVSYALGSGVQVEVLSTTASTGKTAIKLTGNEFAQKITGNDGSNTLNGGLGNDTLTGRAGNDSFLFNTTLNSKTNVDIITDFSNVTGNDDRILLENAVFKALTQTGTVAASAFWKNATGLAHDASDRIIYETDTGRLYYDADGTGAGGRVLFADLAAGLNITNADFVVV</sequence>
<dbReference type="SMART" id="SM00235">
    <property type="entry name" value="ZnMc"/>
    <property type="match status" value="1"/>
</dbReference>
<evidence type="ECO:0000259" key="6">
    <source>
        <dbReference type="SMART" id="SM00235"/>
    </source>
</evidence>
<accession>A0A942E399</accession>
<organism evidence="7 8">
    <name type="scientific">Pseudaminobacter soli</name>
    <name type="common">ex Zhang et al. 2022</name>
    <dbReference type="NCBI Taxonomy" id="2831468"/>
    <lineage>
        <taxon>Bacteria</taxon>
        <taxon>Pseudomonadati</taxon>
        <taxon>Pseudomonadota</taxon>
        <taxon>Alphaproteobacteria</taxon>
        <taxon>Hyphomicrobiales</taxon>
        <taxon>Phyllobacteriaceae</taxon>
        <taxon>Pseudaminobacter</taxon>
    </lineage>
</organism>
<keyword evidence="4" id="KW-0964">Secreted</keyword>
<dbReference type="AlphaFoldDB" id="A0A942E399"/>
<dbReference type="InterPro" id="IPR001343">
    <property type="entry name" value="Hemolysn_Ca-bd"/>
</dbReference>
<dbReference type="GO" id="GO:0004222">
    <property type="term" value="F:metalloendopeptidase activity"/>
    <property type="evidence" value="ECO:0007669"/>
    <property type="project" value="InterPro"/>
</dbReference>
<evidence type="ECO:0000256" key="2">
    <source>
        <dbReference type="ARBA" id="ARBA00004613"/>
    </source>
</evidence>